<dbReference type="EnsemblMetazoa" id="G23004.19">
    <property type="protein sequence ID" value="G23004.19:cds"/>
    <property type="gene ID" value="G23004"/>
</dbReference>
<protein>
    <submittedName>
        <fullName evidence="1">Uncharacterized protein</fullName>
    </submittedName>
</protein>
<sequence>VLFLTMSTWAPSISLSKNLSVTSSRASRDVSTISLRLREGGATREPTQGNMIGLSGK</sequence>
<evidence type="ECO:0000313" key="1">
    <source>
        <dbReference type="EnsemblMetazoa" id="G23004.19:cds"/>
    </source>
</evidence>
<evidence type="ECO:0000313" key="2">
    <source>
        <dbReference type="Proteomes" id="UP000005408"/>
    </source>
</evidence>
<reference evidence="1" key="1">
    <citation type="submission" date="2022-08" db="UniProtKB">
        <authorList>
            <consortium name="EnsemblMetazoa"/>
        </authorList>
    </citation>
    <scope>IDENTIFICATION</scope>
    <source>
        <strain evidence="1">05x7-T-G4-1.051#20</strain>
    </source>
</reference>
<accession>A0A8W8KD95</accession>
<dbReference type="Proteomes" id="UP000005408">
    <property type="component" value="Unassembled WGS sequence"/>
</dbReference>
<keyword evidence="2" id="KW-1185">Reference proteome</keyword>
<proteinExistence type="predicted"/>
<name>A0A8W8KD95_MAGGI</name>
<organism evidence="1 2">
    <name type="scientific">Magallana gigas</name>
    <name type="common">Pacific oyster</name>
    <name type="synonym">Crassostrea gigas</name>
    <dbReference type="NCBI Taxonomy" id="29159"/>
    <lineage>
        <taxon>Eukaryota</taxon>
        <taxon>Metazoa</taxon>
        <taxon>Spiralia</taxon>
        <taxon>Lophotrochozoa</taxon>
        <taxon>Mollusca</taxon>
        <taxon>Bivalvia</taxon>
        <taxon>Autobranchia</taxon>
        <taxon>Pteriomorphia</taxon>
        <taxon>Ostreida</taxon>
        <taxon>Ostreoidea</taxon>
        <taxon>Ostreidae</taxon>
        <taxon>Magallana</taxon>
    </lineage>
</organism>
<dbReference type="AlphaFoldDB" id="A0A8W8KD95"/>